<dbReference type="InterPro" id="IPR029228">
    <property type="entry name" value="Alkyl_sulf_dimr"/>
</dbReference>
<comment type="caution">
    <text evidence="3">The sequence shown here is derived from an EMBL/GenBank/DDBJ whole genome shotgun (WGS) entry which is preliminary data.</text>
</comment>
<dbReference type="InterPro" id="IPR036527">
    <property type="entry name" value="SCP2_sterol-bd_dom_sf"/>
</dbReference>
<dbReference type="Gene3D" id="3.60.15.30">
    <property type="entry name" value="Metallo-beta-lactamase domain"/>
    <property type="match status" value="1"/>
</dbReference>
<proteinExistence type="predicted"/>
<evidence type="ECO:0000313" key="4">
    <source>
        <dbReference type="Proteomes" id="UP001367030"/>
    </source>
</evidence>
<dbReference type="PANTHER" id="PTHR43223">
    <property type="entry name" value="ALKYL/ARYL-SULFATASE"/>
    <property type="match status" value="1"/>
</dbReference>
<evidence type="ECO:0000313" key="3">
    <source>
        <dbReference type="EMBL" id="MEJ8853009.1"/>
    </source>
</evidence>
<dbReference type="InterPro" id="IPR036866">
    <property type="entry name" value="RibonucZ/Hydroxyglut_hydro"/>
</dbReference>
<dbReference type="PANTHER" id="PTHR43223:SF2">
    <property type="entry name" value="METALLO-BETA-LACTAMASE DOMAIN-CONTAINING PROTEIN"/>
    <property type="match status" value="1"/>
</dbReference>
<accession>A0ABU8X1H8</accession>
<protein>
    <submittedName>
        <fullName evidence="3">Alkyl sulfatase dimerization domain-containing protein</fullName>
    </submittedName>
</protein>
<dbReference type="SUPFAM" id="SSF55718">
    <property type="entry name" value="SCP-like"/>
    <property type="match status" value="1"/>
</dbReference>
<name>A0ABU8X1H8_9BURK</name>
<evidence type="ECO:0000259" key="2">
    <source>
        <dbReference type="Pfam" id="PF14863"/>
    </source>
</evidence>
<dbReference type="SUPFAM" id="SSF56281">
    <property type="entry name" value="Metallo-hydrolase/oxidoreductase"/>
    <property type="match status" value="1"/>
</dbReference>
<dbReference type="InterPro" id="IPR038536">
    <property type="entry name" value="Alkyl/aryl-sulf_dimr_sf"/>
</dbReference>
<dbReference type="Pfam" id="PF14863">
    <property type="entry name" value="Alkyl_sulf_dimr"/>
    <property type="match status" value="1"/>
</dbReference>
<dbReference type="Gene3D" id="1.25.40.880">
    <property type="entry name" value="Alkyl sulfatase, dimerisation domain"/>
    <property type="match status" value="1"/>
</dbReference>
<dbReference type="EMBL" id="JBBKZS010000001">
    <property type="protein sequence ID" value="MEJ8853009.1"/>
    <property type="molecule type" value="Genomic_DNA"/>
</dbReference>
<gene>
    <name evidence="3" type="ORF">WKW79_00425</name>
</gene>
<organism evidence="3 4">
    <name type="scientific">Variovorax robiniae</name>
    <dbReference type="NCBI Taxonomy" id="1836199"/>
    <lineage>
        <taxon>Bacteria</taxon>
        <taxon>Pseudomonadati</taxon>
        <taxon>Pseudomonadota</taxon>
        <taxon>Betaproteobacteria</taxon>
        <taxon>Burkholderiales</taxon>
        <taxon>Comamonadaceae</taxon>
        <taxon>Variovorax</taxon>
    </lineage>
</organism>
<dbReference type="RefSeq" id="WP_340333123.1">
    <property type="nucleotide sequence ID" value="NZ_JBBKZS010000001.1"/>
</dbReference>
<sequence length="608" mass="66480">MTPALASATAPATGHSTQSPARAPQGSAATPEYTHAWRWYNQNPDFKPMTLPNGTIINFSEWAKALPFVRIDASKAPHAQPVADKVWMIHGFFYGPVVIERPNGLIVVSTGENADDGKMFRDIIRRDVSTKPIIAMFYDHAHYAKGAETLLDGDKAMIIAHPDSDRTVQESGFLGNPTIPEMMPALDGRARIHFGTDMPSTGPDAKVGAASLELGKKSAWLPTTRTLADGETITVDGLEIQAFHCITDAEDSLTFWIPSMKLVIDNVLWPCLPNLYTLRGDRYRGPENWIAAIKKIRDLAPEIVLDVGGGAKALVGKDLIKDTTNAVIDASSFVYDQAIRLTNKGVRMQELRHHILLPAHLRDNPYVNELYGQCDTFPEAFAGQAHGWFSGHAEDLHALPRAVASGNLLQLAGGEDKVFEAYKAAVAKGEHLWAKDLAVMLTDVAPGNKTYRQALADTFRTLGRYSAGAITRNFYLAAARSLEGETTHTLGAVQDAEWVVADPARAVNHLRTRLDPDKAAGREGVLAFDVAGKRSALHIRNSVAEFVSQPDQHYRKADATLTTSADMFARYFRGELSAKAFVEAAGANDHAATLLSLFDEYRQLPMYP</sequence>
<feature type="region of interest" description="Disordered" evidence="1">
    <location>
        <begin position="1"/>
        <end position="28"/>
    </location>
</feature>
<reference evidence="3 4" key="1">
    <citation type="submission" date="2024-03" db="EMBL/GenBank/DDBJ databases">
        <title>Novel species of the genus Variovorax.</title>
        <authorList>
            <person name="Liu Q."/>
            <person name="Xin Y.-H."/>
        </authorList>
    </citation>
    <scope>NUCLEOTIDE SEQUENCE [LARGE SCALE GENOMIC DNA]</scope>
    <source>
        <strain evidence="3 4">KACC 18901</strain>
    </source>
</reference>
<keyword evidence="4" id="KW-1185">Reference proteome</keyword>
<evidence type="ECO:0000256" key="1">
    <source>
        <dbReference type="SAM" id="MobiDB-lite"/>
    </source>
</evidence>
<feature type="compositionally biased region" description="Low complexity" evidence="1">
    <location>
        <begin position="1"/>
        <end position="13"/>
    </location>
</feature>
<dbReference type="Proteomes" id="UP001367030">
    <property type="component" value="Unassembled WGS sequence"/>
</dbReference>
<feature type="domain" description="Alkyl sulfatase dimerisation" evidence="2">
    <location>
        <begin position="348"/>
        <end position="483"/>
    </location>
</feature>
<dbReference type="InterPro" id="IPR052195">
    <property type="entry name" value="Bact_Alkyl/Aryl-Sulfatase"/>
</dbReference>
<dbReference type="Gene3D" id="3.30.1050.10">
    <property type="entry name" value="SCP2 sterol-binding domain"/>
    <property type="match status" value="1"/>
</dbReference>